<feature type="region of interest" description="Disordered" evidence="1">
    <location>
        <begin position="1"/>
        <end position="47"/>
    </location>
</feature>
<feature type="compositionally biased region" description="Low complexity" evidence="1">
    <location>
        <begin position="69"/>
        <end position="79"/>
    </location>
</feature>
<feature type="compositionally biased region" description="Basic residues" evidence="1">
    <location>
        <begin position="1"/>
        <end position="20"/>
    </location>
</feature>
<evidence type="ECO:0000313" key="2">
    <source>
        <dbReference type="EMBL" id="GFD56583.1"/>
    </source>
</evidence>
<feature type="non-terminal residue" evidence="2">
    <location>
        <position position="90"/>
    </location>
</feature>
<dbReference type="AlphaFoldDB" id="A0A699XBP3"/>
<organism evidence="2">
    <name type="scientific">Tanacetum cinerariifolium</name>
    <name type="common">Dalmatian daisy</name>
    <name type="synonym">Chrysanthemum cinerariifolium</name>
    <dbReference type="NCBI Taxonomy" id="118510"/>
    <lineage>
        <taxon>Eukaryota</taxon>
        <taxon>Viridiplantae</taxon>
        <taxon>Streptophyta</taxon>
        <taxon>Embryophyta</taxon>
        <taxon>Tracheophyta</taxon>
        <taxon>Spermatophyta</taxon>
        <taxon>Magnoliopsida</taxon>
        <taxon>eudicotyledons</taxon>
        <taxon>Gunneridae</taxon>
        <taxon>Pentapetalae</taxon>
        <taxon>asterids</taxon>
        <taxon>campanulids</taxon>
        <taxon>Asterales</taxon>
        <taxon>Asteraceae</taxon>
        <taxon>Asteroideae</taxon>
        <taxon>Anthemideae</taxon>
        <taxon>Anthemidinae</taxon>
        <taxon>Tanacetum</taxon>
    </lineage>
</organism>
<dbReference type="EMBL" id="BKCJ011831145">
    <property type="protein sequence ID" value="GFD56583.1"/>
    <property type="molecule type" value="Genomic_DNA"/>
</dbReference>
<sequence length="90" mass="9951">GLPARGLRHGQRVGGKRRAAARQQPALRAAAHRKPFPEGPRAEKQRLRWHCPESRREVRLFAVGARKIGRGRAAAGAAARQERQGAGRNY</sequence>
<proteinExistence type="predicted"/>
<feature type="compositionally biased region" description="Basic and acidic residues" evidence="1">
    <location>
        <begin position="80"/>
        <end position="90"/>
    </location>
</feature>
<gene>
    <name evidence="2" type="ORF">Tci_928552</name>
</gene>
<feature type="non-terminal residue" evidence="2">
    <location>
        <position position="1"/>
    </location>
</feature>
<accession>A0A699XBP3</accession>
<reference evidence="2" key="1">
    <citation type="journal article" date="2019" name="Sci. Rep.">
        <title>Draft genome of Tanacetum cinerariifolium, the natural source of mosquito coil.</title>
        <authorList>
            <person name="Yamashiro T."/>
            <person name="Shiraishi A."/>
            <person name="Satake H."/>
            <person name="Nakayama K."/>
        </authorList>
    </citation>
    <scope>NUCLEOTIDE SEQUENCE</scope>
</reference>
<name>A0A699XBP3_TANCI</name>
<evidence type="ECO:0000256" key="1">
    <source>
        <dbReference type="SAM" id="MobiDB-lite"/>
    </source>
</evidence>
<feature type="region of interest" description="Disordered" evidence="1">
    <location>
        <begin position="69"/>
        <end position="90"/>
    </location>
</feature>
<comment type="caution">
    <text evidence="2">The sequence shown here is derived from an EMBL/GenBank/DDBJ whole genome shotgun (WGS) entry which is preliminary data.</text>
</comment>
<protein>
    <submittedName>
        <fullName evidence="2">Uncharacterized protein</fullName>
    </submittedName>
</protein>